<proteinExistence type="predicted"/>
<sequence>MTDNPPAFVEFNNGTLFSAQSVWHGVADQIESCAGVWEWEQVSGVLTSVEPPQFPEWVYPMTVVMWGGGQLHIRAEYRTVLKAYLRYKQRYGGQYIRLSSN</sequence>
<dbReference type="RefSeq" id="WP_185886678.1">
    <property type="nucleotide sequence ID" value="NZ_CP060202.1"/>
</dbReference>
<reference evidence="1 2" key="1">
    <citation type="submission" date="2020-08" db="EMBL/GenBank/DDBJ databases">
        <title>Hymenobacter sp. S2-20-2 genome sequencing.</title>
        <authorList>
            <person name="Jin L."/>
        </authorList>
    </citation>
    <scope>NUCLEOTIDE SEQUENCE [LARGE SCALE GENOMIC DNA]</scope>
    <source>
        <strain evidence="1 2">S2-20-2</strain>
    </source>
</reference>
<organism evidence="1 2">
    <name type="scientific">Hymenobacter sediminicola</name>
    <dbReference type="NCBI Taxonomy" id="2761579"/>
    <lineage>
        <taxon>Bacteria</taxon>
        <taxon>Pseudomonadati</taxon>
        <taxon>Bacteroidota</taxon>
        <taxon>Cytophagia</taxon>
        <taxon>Cytophagales</taxon>
        <taxon>Hymenobacteraceae</taxon>
        <taxon>Hymenobacter</taxon>
    </lineage>
</organism>
<dbReference type="EMBL" id="CP060202">
    <property type="protein sequence ID" value="QNH60747.1"/>
    <property type="molecule type" value="Genomic_DNA"/>
</dbReference>
<keyword evidence="2" id="KW-1185">Reference proteome</keyword>
<dbReference type="KEGG" id="hsk:H4317_11145"/>
<evidence type="ECO:0000313" key="2">
    <source>
        <dbReference type="Proteomes" id="UP000515489"/>
    </source>
</evidence>
<gene>
    <name evidence="1" type="ORF">H4317_11145</name>
</gene>
<dbReference type="AlphaFoldDB" id="A0A7G7W304"/>
<accession>A0A7G7W304</accession>
<name>A0A7G7W304_9BACT</name>
<protein>
    <submittedName>
        <fullName evidence="1">Uncharacterized protein</fullName>
    </submittedName>
</protein>
<evidence type="ECO:0000313" key="1">
    <source>
        <dbReference type="EMBL" id="QNH60747.1"/>
    </source>
</evidence>
<dbReference type="Proteomes" id="UP000515489">
    <property type="component" value="Chromosome"/>
</dbReference>